<dbReference type="SUPFAM" id="SSF51126">
    <property type="entry name" value="Pectin lyase-like"/>
    <property type="match status" value="1"/>
</dbReference>
<keyword evidence="2" id="KW-1185">Reference proteome</keyword>
<gene>
    <name evidence="1" type="ORF">FRX97_10030</name>
</gene>
<protein>
    <recommendedName>
        <fullName evidence="3">Right-handed parallel beta-helix repeat-containing protein</fullName>
    </recommendedName>
</protein>
<dbReference type="AlphaFoldDB" id="A0A5C6UWB5"/>
<dbReference type="InterPro" id="IPR011050">
    <property type="entry name" value="Pectin_lyase_fold/virulence"/>
</dbReference>
<organism evidence="1 2">
    <name type="scientific">Luteibaculum oceani</name>
    <dbReference type="NCBI Taxonomy" id="1294296"/>
    <lineage>
        <taxon>Bacteria</taxon>
        <taxon>Pseudomonadati</taxon>
        <taxon>Bacteroidota</taxon>
        <taxon>Flavobacteriia</taxon>
        <taxon>Flavobacteriales</taxon>
        <taxon>Luteibaculaceae</taxon>
        <taxon>Luteibaculum</taxon>
    </lineage>
</organism>
<dbReference type="EMBL" id="VORB01000009">
    <property type="protein sequence ID" value="TXC76944.1"/>
    <property type="molecule type" value="Genomic_DNA"/>
</dbReference>
<dbReference type="RefSeq" id="WP_147015082.1">
    <property type="nucleotide sequence ID" value="NZ_VORB01000009.1"/>
</dbReference>
<accession>A0A5C6UWB5</accession>
<sequence>MIKKSPLYFLFILLIIIAFSACKKEKFTANLSDLSFSIDTLFFDTVFTEIGTATRNFKVYNRGNKTIEITSVALENNNSVFRINADGTPGPVNKIIEIGGGDSIFVFVEANIDPNGVNSPLIVEDKLVFSTSTESKKLPIVAWGQDAHYIRPNTIIQGLPPLHILPENTTWTNEKPIVIYGYAVVDSLNSLTIQAGTQIHFHAGGGLWIYNGGNINANGTLEEPIVFQGDRLESFYDELPGQWDRIIINESDKDHVLKNCVIKNAFIGLQIETLQFPYNLEAPTSSNQITLENIVLKNHSLSGILARNYRIKAGNVAIYNCGQQAAAFLGGGEYQLSHFTIANYWAETVRNQPSLYISNAYQDILGRVQVRNMENSYMENSIVTGFEDTEIGIEKFEEGNLNFLLRHNQIDAEEEISKLPTQNIIYDNPVLEGDVSKGFKPTANSPVLGAGIPSNYPNDITGKLRPNNPDLGVFEID</sequence>
<dbReference type="PROSITE" id="PS51257">
    <property type="entry name" value="PROKAR_LIPOPROTEIN"/>
    <property type="match status" value="1"/>
</dbReference>
<comment type="caution">
    <text evidence="1">The sequence shown here is derived from an EMBL/GenBank/DDBJ whole genome shotgun (WGS) entry which is preliminary data.</text>
</comment>
<evidence type="ECO:0000313" key="1">
    <source>
        <dbReference type="EMBL" id="TXC76944.1"/>
    </source>
</evidence>
<evidence type="ECO:0000313" key="2">
    <source>
        <dbReference type="Proteomes" id="UP000321168"/>
    </source>
</evidence>
<reference evidence="1 2" key="1">
    <citation type="submission" date="2019-08" db="EMBL/GenBank/DDBJ databases">
        <title>Genome of Luteibaculum oceani JCM 18817.</title>
        <authorList>
            <person name="Bowman J.P."/>
        </authorList>
    </citation>
    <scope>NUCLEOTIDE SEQUENCE [LARGE SCALE GENOMIC DNA]</scope>
    <source>
        <strain evidence="1 2">JCM 18817</strain>
    </source>
</reference>
<dbReference type="OrthoDB" id="1111178at2"/>
<proteinExistence type="predicted"/>
<evidence type="ECO:0008006" key="3">
    <source>
        <dbReference type="Google" id="ProtNLM"/>
    </source>
</evidence>
<dbReference type="Proteomes" id="UP000321168">
    <property type="component" value="Unassembled WGS sequence"/>
</dbReference>
<name>A0A5C6UWB5_9FLAO</name>